<dbReference type="PANTHER" id="PTHR43884">
    <property type="entry name" value="ACYL-COA DEHYDROGENASE"/>
    <property type="match status" value="1"/>
</dbReference>
<dbReference type="Pfam" id="PF00441">
    <property type="entry name" value="Acyl-CoA_dh_1"/>
    <property type="match status" value="1"/>
</dbReference>
<evidence type="ECO:0000256" key="1">
    <source>
        <dbReference type="ARBA" id="ARBA00001974"/>
    </source>
</evidence>
<dbReference type="GO" id="GO:0003995">
    <property type="term" value="F:acyl-CoA dehydrogenase activity"/>
    <property type="evidence" value="ECO:0007669"/>
    <property type="project" value="TreeGrafter"/>
</dbReference>
<dbReference type="InterPro" id="IPR037069">
    <property type="entry name" value="AcylCoA_DH/ox_N_sf"/>
</dbReference>
<keyword evidence="3" id="KW-0285">Flavoprotein</keyword>
<dbReference type="RefSeq" id="WP_157176022.1">
    <property type="nucleotide sequence ID" value="NZ_BMJP01000003.1"/>
</dbReference>
<dbReference type="CDD" id="cd00567">
    <property type="entry name" value="ACAD"/>
    <property type="match status" value="1"/>
</dbReference>
<dbReference type="InterPro" id="IPR046373">
    <property type="entry name" value="Acyl-CoA_Oxase/DH_mid-dom_sf"/>
</dbReference>
<dbReference type="Gene3D" id="2.40.110.10">
    <property type="entry name" value="Butyryl-CoA Dehydrogenase, subunit A, domain 2"/>
    <property type="match status" value="1"/>
</dbReference>
<feature type="domain" description="Acyl-CoA dehydrogenase/oxidase C-terminal" evidence="6">
    <location>
        <begin position="215"/>
        <end position="357"/>
    </location>
</feature>
<proteinExistence type="inferred from homology"/>
<comment type="cofactor">
    <cofactor evidence="1">
        <name>FAD</name>
        <dbReference type="ChEBI" id="CHEBI:57692"/>
    </cofactor>
</comment>
<dbReference type="EMBL" id="JACIJR010000005">
    <property type="protein sequence ID" value="MBB5729823.1"/>
    <property type="molecule type" value="Genomic_DNA"/>
</dbReference>
<evidence type="ECO:0000313" key="8">
    <source>
        <dbReference type="EMBL" id="MBB5729823.1"/>
    </source>
</evidence>
<dbReference type="Gene3D" id="1.10.540.10">
    <property type="entry name" value="Acyl-CoA dehydrogenase/oxidase, N-terminal domain"/>
    <property type="match status" value="1"/>
</dbReference>
<accession>A0A7W9BTG7</accession>
<dbReference type="PANTHER" id="PTHR43884:SF20">
    <property type="entry name" value="ACYL-COA DEHYDROGENASE FADE28"/>
    <property type="match status" value="1"/>
</dbReference>
<name>A0A7W9BTG7_9SPHN</name>
<organism evidence="8 9">
    <name type="scientific">Sphingomonas prati</name>
    <dbReference type="NCBI Taxonomy" id="1843237"/>
    <lineage>
        <taxon>Bacteria</taxon>
        <taxon>Pseudomonadati</taxon>
        <taxon>Pseudomonadota</taxon>
        <taxon>Alphaproteobacteria</taxon>
        <taxon>Sphingomonadales</taxon>
        <taxon>Sphingomonadaceae</taxon>
        <taxon>Sphingomonas</taxon>
    </lineage>
</organism>
<keyword evidence="5" id="KW-0560">Oxidoreductase</keyword>
<feature type="domain" description="Acyl-CoA dehydrogenase/oxidase N-terminal" evidence="7">
    <location>
        <begin position="6"/>
        <end position="118"/>
    </location>
</feature>
<dbReference type="InterPro" id="IPR013786">
    <property type="entry name" value="AcylCoA_DH/ox_N"/>
</dbReference>
<evidence type="ECO:0000256" key="4">
    <source>
        <dbReference type="ARBA" id="ARBA00022827"/>
    </source>
</evidence>
<dbReference type="SUPFAM" id="SSF56645">
    <property type="entry name" value="Acyl-CoA dehydrogenase NM domain-like"/>
    <property type="match status" value="1"/>
</dbReference>
<gene>
    <name evidence="8" type="ORF">FHS99_002319</name>
</gene>
<evidence type="ECO:0000256" key="2">
    <source>
        <dbReference type="ARBA" id="ARBA00009347"/>
    </source>
</evidence>
<evidence type="ECO:0000256" key="5">
    <source>
        <dbReference type="ARBA" id="ARBA00023002"/>
    </source>
</evidence>
<dbReference type="InterPro" id="IPR009100">
    <property type="entry name" value="AcylCoA_DH/oxidase_NM_dom_sf"/>
</dbReference>
<dbReference type="SUPFAM" id="SSF47203">
    <property type="entry name" value="Acyl-CoA dehydrogenase C-terminal domain-like"/>
    <property type="match status" value="1"/>
</dbReference>
<dbReference type="AlphaFoldDB" id="A0A7W9BTG7"/>
<evidence type="ECO:0000259" key="7">
    <source>
        <dbReference type="Pfam" id="PF02771"/>
    </source>
</evidence>
<protein>
    <submittedName>
        <fullName evidence="8">Alkylation response protein AidB-like acyl-CoA dehydrogenase</fullName>
    </submittedName>
</protein>
<dbReference type="InterPro" id="IPR009075">
    <property type="entry name" value="AcylCo_DH/oxidase_C"/>
</dbReference>
<dbReference type="OrthoDB" id="7328575at2"/>
<comment type="caution">
    <text evidence="8">The sequence shown here is derived from an EMBL/GenBank/DDBJ whole genome shotgun (WGS) entry which is preliminary data.</text>
</comment>
<comment type="similarity">
    <text evidence="2">Belongs to the acyl-CoA dehydrogenase family.</text>
</comment>
<reference evidence="8 9" key="1">
    <citation type="submission" date="2020-08" db="EMBL/GenBank/DDBJ databases">
        <title>Genomic Encyclopedia of Type Strains, Phase IV (KMG-IV): sequencing the most valuable type-strain genomes for metagenomic binning, comparative biology and taxonomic classification.</title>
        <authorList>
            <person name="Goeker M."/>
        </authorList>
    </citation>
    <scope>NUCLEOTIDE SEQUENCE [LARGE SCALE GENOMIC DNA]</scope>
    <source>
        <strain evidence="8 9">DSM 103336</strain>
    </source>
</reference>
<dbReference type="Proteomes" id="UP000546701">
    <property type="component" value="Unassembled WGS sequence"/>
</dbReference>
<sequence>MDFSFSDDQRLLRETVARFVADRYGFEDRTRMMAMPGGRDPAIWSEMAELGLLGLPFAEADGGFGGGGTETMILMEEFGRGLVVEPYLSAIVLAGALLQDAATAEQRAARVERIVTGDLRLAVAFAEPRGPRYTVDARETVAVGDRLTGEKIAVLGGDQAQELIVSARTSEGSTALFFVDPAATGVSIRGEAGYDGSRVATVTLHDVAAERIPGDGAAHLSRAIEAANAALCAEAVGAMAAALDLTTEYLKTRKQFGVPIAAFQALQHRAVDMLMQLELARSMAILAAASLDRPAAERTANIAAAKAHIARASRFVGQQAVQLHGGIGITAEYKVGHIFKRLTAIETLFGDADHHIDALTDLGGLAA</sequence>
<dbReference type="Gene3D" id="1.20.140.10">
    <property type="entry name" value="Butyryl-CoA Dehydrogenase, subunit A, domain 3"/>
    <property type="match status" value="1"/>
</dbReference>
<dbReference type="InterPro" id="IPR036250">
    <property type="entry name" value="AcylCo_DH-like_C"/>
</dbReference>
<keyword evidence="4" id="KW-0274">FAD</keyword>
<keyword evidence="9" id="KW-1185">Reference proteome</keyword>
<dbReference type="Pfam" id="PF02771">
    <property type="entry name" value="Acyl-CoA_dh_N"/>
    <property type="match status" value="1"/>
</dbReference>
<evidence type="ECO:0000256" key="3">
    <source>
        <dbReference type="ARBA" id="ARBA00022630"/>
    </source>
</evidence>
<evidence type="ECO:0000259" key="6">
    <source>
        <dbReference type="Pfam" id="PF00441"/>
    </source>
</evidence>
<evidence type="ECO:0000313" key="9">
    <source>
        <dbReference type="Proteomes" id="UP000546701"/>
    </source>
</evidence>
<dbReference type="GO" id="GO:0050660">
    <property type="term" value="F:flavin adenine dinucleotide binding"/>
    <property type="evidence" value="ECO:0007669"/>
    <property type="project" value="InterPro"/>
</dbReference>